<keyword evidence="1" id="KW-0863">Zinc-finger</keyword>
<dbReference type="SMART" id="SM00343">
    <property type="entry name" value="ZnF_C2HC"/>
    <property type="match status" value="1"/>
</dbReference>
<dbReference type="AlphaFoldDB" id="A0A1Q3BSU0"/>
<name>A0A1Q3BSU0_CEPFO</name>
<organism evidence="4 5">
    <name type="scientific">Cephalotus follicularis</name>
    <name type="common">Albany pitcher plant</name>
    <dbReference type="NCBI Taxonomy" id="3775"/>
    <lineage>
        <taxon>Eukaryota</taxon>
        <taxon>Viridiplantae</taxon>
        <taxon>Streptophyta</taxon>
        <taxon>Embryophyta</taxon>
        <taxon>Tracheophyta</taxon>
        <taxon>Spermatophyta</taxon>
        <taxon>Magnoliopsida</taxon>
        <taxon>eudicotyledons</taxon>
        <taxon>Gunneridae</taxon>
        <taxon>Pentapetalae</taxon>
        <taxon>rosids</taxon>
        <taxon>fabids</taxon>
        <taxon>Oxalidales</taxon>
        <taxon>Cephalotaceae</taxon>
        <taxon>Cephalotus</taxon>
    </lineage>
</organism>
<evidence type="ECO:0000313" key="4">
    <source>
        <dbReference type="EMBL" id="GAV71018.1"/>
    </source>
</evidence>
<evidence type="ECO:0000313" key="5">
    <source>
        <dbReference type="Proteomes" id="UP000187406"/>
    </source>
</evidence>
<evidence type="ECO:0000259" key="3">
    <source>
        <dbReference type="PROSITE" id="PS50158"/>
    </source>
</evidence>
<gene>
    <name evidence="4" type="ORF">CFOL_v3_14512</name>
</gene>
<feature type="compositionally biased region" description="Acidic residues" evidence="2">
    <location>
        <begin position="110"/>
        <end position="120"/>
    </location>
</feature>
<dbReference type="Pfam" id="PF14223">
    <property type="entry name" value="Retrotran_gag_2"/>
    <property type="match status" value="1"/>
</dbReference>
<dbReference type="SUPFAM" id="SSF57756">
    <property type="entry name" value="Retrovirus zinc finger-like domains"/>
    <property type="match status" value="1"/>
</dbReference>
<keyword evidence="1" id="KW-0862">Zinc</keyword>
<comment type="caution">
    <text evidence="4">The sequence shown here is derived from an EMBL/GenBank/DDBJ whole genome shotgun (WGS) entry which is preliminary data.</text>
</comment>
<reference evidence="5" key="1">
    <citation type="submission" date="2016-04" db="EMBL/GenBank/DDBJ databases">
        <title>Cephalotus genome sequencing.</title>
        <authorList>
            <person name="Fukushima K."/>
            <person name="Hasebe M."/>
            <person name="Fang X."/>
        </authorList>
    </citation>
    <scope>NUCLEOTIDE SEQUENCE [LARGE SCALE GENOMIC DNA]</scope>
    <source>
        <strain evidence="5">cv. St1</strain>
    </source>
</reference>
<dbReference type="Gene3D" id="4.10.60.10">
    <property type="entry name" value="Zinc finger, CCHC-type"/>
    <property type="match status" value="1"/>
</dbReference>
<keyword evidence="1" id="KW-0479">Metal-binding</keyword>
<dbReference type="EMBL" id="BDDD01000861">
    <property type="protein sequence ID" value="GAV71018.1"/>
    <property type="molecule type" value="Genomic_DNA"/>
</dbReference>
<dbReference type="PANTHER" id="PTHR34676:SF8">
    <property type="entry name" value="TRANSMEMBRANE PROTEIN"/>
    <property type="match status" value="1"/>
</dbReference>
<dbReference type="Proteomes" id="UP000187406">
    <property type="component" value="Unassembled WGS sequence"/>
</dbReference>
<dbReference type="GO" id="GO:0008270">
    <property type="term" value="F:zinc ion binding"/>
    <property type="evidence" value="ECO:0007669"/>
    <property type="project" value="UniProtKB-KW"/>
</dbReference>
<feature type="region of interest" description="Disordered" evidence="2">
    <location>
        <begin position="86"/>
        <end position="120"/>
    </location>
</feature>
<feature type="compositionally biased region" description="Basic residues" evidence="2">
    <location>
        <begin position="91"/>
        <end position="103"/>
    </location>
</feature>
<dbReference type="InterPro" id="IPR001878">
    <property type="entry name" value="Znf_CCHC"/>
</dbReference>
<sequence>HQYELFMMHDDESISDMFTRFITIINSFKNLGKCYPNQLVRKILRFLPKSWTKGKRPFKKQIEKGESSKKEEVICHECNKPGHYKSDCPKLKKNKEHSKKKKVMMATWSDSDDSSSDEESEGEVANIAFMAIENKDENVVYLSTSLSFDELQDIYDELVEYFENLSLKHSSLKKLN</sequence>
<evidence type="ECO:0000256" key="2">
    <source>
        <dbReference type="SAM" id="MobiDB-lite"/>
    </source>
</evidence>
<proteinExistence type="predicted"/>
<keyword evidence="5" id="KW-1185">Reference proteome</keyword>
<feature type="domain" description="CCHC-type" evidence="3">
    <location>
        <begin position="75"/>
        <end position="90"/>
    </location>
</feature>
<dbReference type="Pfam" id="PF00098">
    <property type="entry name" value="zf-CCHC"/>
    <property type="match status" value="1"/>
</dbReference>
<dbReference type="PANTHER" id="PTHR34676">
    <property type="entry name" value="DUF4219 DOMAIN-CONTAINING PROTEIN-RELATED"/>
    <property type="match status" value="1"/>
</dbReference>
<dbReference type="GO" id="GO:0003676">
    <property type="term" value="F:nucleic acid binding"/>
    <property type="evidence" value="ECO:0007669"/>
    <property type="project" value="InterPro"/>
</dbReference>
<evidence type="ECO:0000256" key="1">
    <source>
        <dbReference type="PROSITE-ProRule" id="PRU00047"/>
    </source>
</evidence>
<protein>
    <submittedName>
        <fullName evidence="4">Zf-CCHC domain-containing protein/UBN2 domain-containing protein</fullName>
    </submittedName>
</protein>
<feature type="non-terminal residue" evidence="4">
    <location>
        <position position="1"/>
    </location>
</feature>
<accession>A0A1Q3BSU0</accession>
<feature type="non-terminal residue" evidence="4">
    <location>
        <position position="176"/>
    </location>
</feature>
<dbReference type="PROSITE" id="PS50158">
    <property type="entry name" value="ZF_CCHC"/>
    <property type="match status" value="1"/>
</dbReference>
<dbReference type="InParanoid" id="A0A1Q3BSU0"/>
<dbReference type="InterPro" id="IPR036875">
    <property type="entry name" value="Znf_CCHC_sf"/>
</dbReference>